<reference evidence="8 9" key="1">
    <citation type="journal article" date="2014" name="Nat. Commun.">
        <title>Molecular traces of alternative social organization in a termite genome.</title>
        <authorList>
            <person name="Terrapon N."/>
            <person name="Li C."/>
            <person name="Robertson H.M."/>
            <person name="Ji L."/>
            <person name="Meng X."/>
            <person name="Booth W."/>
            <person name="Chen Z."/>
            <person name="Childers C.P."/>
            <person name="Glastad K.M."/>
            <person name="Gokhale K."/>
            <person name="Gowin J."/>
            <person name="Gronenberg W."/>
            <person name="Hermansen R.A."/>
            <person name="Hu H."/>
            <person name="Hunt B.G."/>
            <person name="Huylmans A.K."/>
            <person name="Khalil S.M."/>
            <person name="Mitchell R.D."/>
            <person name="Munoz-Torres M.C."/>
            <person name="Mustard J.A."/>
            <person name="Pan H."/>
            <person name="Reese J.T."/>
            <person name="Scharf M.E."/>
            <person name="Sun F."/>
            <person name="Vogel H."/>
            <person name="Xiao J."/>
            <person name="Yang W."/>
            <person name="Yang Z."/>
            <person name="Yang Z."/>
            <person name="Zhou J."/>
            <person name="Zhu J."/>
            <person name="Brent C.S."/>
            <person name="Elsik C.G."/>
            <person name="Goodisman M.A."/>
            <person name="Liberles D.A."/>
            <person name="Roe R.M."/>
            <person name="Vargo E.L."/>
            <person name="Vilcinskas A."/>
            <person name="Wang J."/>
            <person name="Bornberg-Bauer E."/>
            <person name="Korb J."/>
            <person name="Zhang G."/>
            <person name="Liebig J."/>
        </authorList>
    </citation>
    <scope>NUCLEOTIDE SEQUENCE [LARGE SCALE GENOMIC DNA]</scope>
    <source>
        <tissue evidence="8">Whole organism</tissue>
    </source>
</reference>
<dbReference type="GO" id="GO:0003746">
    <property type="term" value="F:translation elongation factor activity"/>
    <property type="evidence" value="ECO:0007669"/>
    <property type="project" value="UniProtKB-KW"/>
</dbReference>
<dbReference type="FunFam" id="3.90.1430.10:FF:000002">
    <property type="entry name" value="Elongation factor like GTPase 1"/>
    <property type="match status" value="1"/>
</dbReference>
<keyword evidence="3" id="KW-0378">Hydrolase</keyword>
<sequence>MRLLNPQKLNELQRNPNRVRNICILAHVDHGKTTLADSLVATNGIISPKMAGKLRYMDSRKDEQERGITMKSSSIALLHNKGGEEYLVNLIDSPGHVDFASEVSTAVRLCDGAVVVVDVVEGVCPQTQAALKQAWLENIRPVLVLNKMDRLILEMKLSPLDAYVHLTQILEQVNAVMGELFTSEVLGRTVPEKSQSQIDPDKASSLLYDWSAGLEDADDSHLYFSPDQGNVIFASAVDGWGFGIEHFAKLYADKLGVNEKVLQKTLWGDFYLHGKTKRVMKGAQEKAKKPLFVQFALENLWAVYDTVVIRKEKDKLQKIADSLNIKLTVRDMRHTDGKVQLQALCGQWLPLAKTLLDMVCTKLPAPCEITEEKAEKLMCSATERFDSLPSDTQKLKSVFMACSSDEDAPVIVFISKMFPMERRCLPQYRSHPLTAAEIAERREKTRLQHAQRLAQSETPFSVEGTHLLSSGDQMKIEEQKEQEQNDADAFIAFARVFSGTIKKGQELYVLGPKHEPQSALEKLESGEVINPDLTLKDLKSGQHITRVKIDQLYLLMGRELETLDSVPAGNVFGIGGLEEHVLKSATLSSTVACPAFTELAQVVVPIVRVAVEPTHAQDMAALVRGLRLLNQADACVQVIVQETGEHVLVTAGEVHLQRCLDDLRERYAKVAINASEPIVPFRETVVVPPTVDMVNEAIQDQNTASKDGDKENAGEVITLSTSNKHSTIKIRAAPLPTEVTSLLEVHADLLKAVDKHIHSEAGQQNSEMFEDSLSESQMVLTERTLKAIETLKEKLKDAFSSAGDEWKCAESQIWSVGPRRCGPNILLNRIPAYDHPSVWQRLRGSDRRLEYDSSFVNGFQLATLAGPLCEEPMMGVCFIVEDWTLAEETQLDHPSSRSPGSEHNDPSAAAKPGSIPGNLSLSACQAPSAILPESLLSQPYGPFSGQIMSAVKEGCRKAFQARPQRLMAAMYSCNIQVNAEALGKMYAVLGRRHGRVLHGDMQEGSSTFTVTAVLPVVESFEFAPEIRKQTSGLASPQLVFSHWEVIDIDPFWTPHTEEEYLHYGEKADSGNRARRYMDAVRRRKGLAVQEKLVEFAEKQRTLSKNK</sequence>
<dbReference type="FunCoup" id="A0A067QQQ9">
    <property type="interactions" value="1484"/>
</dbReference>
<dbReference type="InterPro" id="IPR041095">
    <property type="entry name" value="EFG_II"/>
</dbReference>
<gene>
    <name evidence="8" type="ORF">L798_03405</name>
</gene>
<organism evidence="8 9">
    <name type="scientific">Zootermopsis nevadensis</name>
    <name type="common">Dampwood termite</name>
    <dbReference type="NCBI Taxonomy" id="136037"/>
    <lineage>
        <taxon>Eukaryota</taxon>
        <taxon>Metazoa</taxon>
        <taxon>Ecdysozoa</taxon>
        <taxon>Arthropoda</taxon>
        <taxon>Hexapoda</taxon>
        <taxon>Insecta</taxon>
        <taxon>Pterygota</taxon>
        <taxon>Neoptera</taxon>
        <taxon>Polyneoptera</taxon>
        <taxon>Dictyoptera</taxon>
        <taxon>Blattodea</taxon>
        <taxon>Blattoidea</taxon>
        <taxon>Termitoidae</taxon>
        <taxon>Termopsidae</taxon>
        <taxon>Zootermopsis</taxon>
    </lineage>
</organism>
<dbReference type="GO" id="GO:1990904">
    <property type="term" value="C:ribonucleoprotein complex"/>
    <property type="evidence" value="ECO:0007669"/>
    <property type="project" value="TreeGrafter"/>
</dbReference>
<dbReference type="AlphaFoldDB" id="A0A067QQQ9"/>
<dbReference type="PROSITE" id="PS51722">
    <property type="entry name" value="G_TR_2"/>
    <property type="match status" value="1"/>
</dbReference>
<evidence type="ECO:0000256" key="3">
    <source>
        <dbReference type="ARBA" id="ARBA00022801"/>
    </source>
</evidence>
<dbReference type="InterPro" id="IPR005225">
    <property type="entry name" value="Small_GTP-bd"/>
</dbReference>
<evidence type="ECO:0000313" key="9">
    <source>
        <dbReference type="Proteomes" id="UP000027135"/>
    </source>
</evidence>
<dbReference type="FunFam" id="3.30.70.870:FF:000002">
    <property type="entry name" value="Translation elongation factor 2"/>
    <property type="match status" value="1"/>
</dbReference>
<evidence type="ECO:0000256" key="2">
    <source>
        <dbReference type="ARBA" id="ARBA00022741"/>
    </source>
</evidence>
<dbReference type="GO" id="GO:0043022">
    <property type="term" value="F:ribosome binding"/>
    <property type="evidence" value="ECO:0007669"/>
    <property type="project" value="TreeGrafter"/>
</dbReference>
<evidence type="ECO:0000256" key="1">
    <source>
        <dbReference type="ARBA" id="ARBA00022517"/>
    </source>
</evidence>
<keyword evidence="9" id="KW-1185">Reference proteome</keyword>
<evidence type="ECO:0000256" key="6">
    <source>
        <dbReference type="SAM" id="MobiDB-lite"/>
    </source>
</evidence>
<dbReference type="GO" id="GO:0005525">
    <property type="term" value="F:GTP binding"/>
    <property type="evidence" value="ECO:0007669"/>
    <property type="project" value="UniProtKB-KW"/>
</dbReference>
<dbReference type="NCBIfam" id="TIGR00231">
    <property type="entry name" value="small_GTP"/>
    <property type="match status" value="1"/>
</dbReference>
<keyword evidence="2" id="KW-0547">Nucleotide-binding</keyword>
<dbReference type="PANTHER" id="PTHR42908">
    <property type="entry name" value="TRANSLATION ELONGATION FACTOR-RELATED"/>
    <property type="match status" value="1"/>
</dbReference>
<accession>A0A067QQQ9</accession>
<dbReference type="Pfam" id="PF00679">
    <property type="entry name" value="EFG_C"/>
    <property type="match status" value="1"/>
</dbReference>
<feature type="region of interest" description="Disordered" evidence="6">
    <location>
        <begin position="889"/>
        <end position="912"/>
    </location>
</feature>
<dbReference type="Pfam" id="PF25118">
    <property type="entry name" value="EFL1"/>
    <property type="match status" value="1"/>
</dbReference>
<dbReference type="InParanoid" id="A0A067QQQ9"/>
<dbReference type="Gene3D" id="3.90.1430.10">
    <property type="entry name" value="Yeast translation eEF2 (G' domain)"/>
    <property type="match status" value="1"/>
</dbReference>
<dbReference type="OMA" id="SKKKCAM"/>
<dbReference type="InterPro" id="IPR020568">
    <property type="entry name" value="Ribosomal_Su5_D2-typ_SF"/>
</dbReference>
<dbReference type="SUPFAM" id="SSF54211">
    <property type="entry name" value="Ribosomal protein S5 domain 2-like"/>
    <property type="match status" value="1"/>
</dbReference>
<dbReference type="SUPFAM" id="SSF52540">
    <property type="entry name" value="P-loop containing nucleoside triphosphate hydrolases"/>
    <property type="match status" value="1"/>
</dbReference>
<dbReference type="InterPro" id="IPR000795">
    <property type="entry name" value="T_Tr_GTP-bd_dom"/>
</dbReference>
<keyword evidence="4" id="KW-0342">GTP-binding</keyword>
<dbReference type="InterPro" id="IPR035647">
    <property type="entry name" value="EFG_III/V"/>
</dbReference>
<dbReference type="Gene3D" id="3.30.70.870">
    <property type="entry name" value="Elongation Factor G (Translational Gtpase), domain 3"/>
    <property type="match status" value="1"/>
</dbReference>
<evidence type="ECO:0000256" key="5">
    <source>
        <dbReference type="ARBA" id="ARBA00081809"/>
    </source>
</evidence>
<dbReference type="PANTHER" id="PTHR42908:SF3">
    <property type="entry name" value="ELONGATION FACTOR-LIKE GTPASE 1"/>
    <property type="match status" value="1"/>
</dbReference>
<evidence type="ECO:0000259" key="7">
    <source>
        <dbReference type="PROSITE" id="PS51722"/>
    </source>
</evidence>
<dbReference type="FunFam" id="3.30.70.240:FF:000006">
    <property type="entry name" value="Elongation factor like GTPase 1"/>
    <property type="match status" value="1"/>
</dbReference>
<dbReference type="GO" id="GO:0005829">
    <property type="term" value="C:cytosol"/>
    <property type="evidence" value="ECO:0007669"/>
    <property type="project" value="TreeGrafter"/>
</dbReference>
<dbReference type="CDD" id="cd01885">
    <property type="entry name" value="EF2"/>
    <property type="match status" value="1"/>
</dbReference>
<dbReference type="InterPro" id="IPR014721">
    <property type="entry name" value="Ribsml_uS5_D2-typ_fold_subgr"/>
</dbReference>
<dbReference type="CDD" id="cd16268">
    <property type="entry name" value="EF2_II"/>
    <property type="match status" value="1"/>
</dbReference>
<keyword evidence="1" id="KW-0690">Ribosome biogenesis</keyword>
<dbReference type="InterPro" id="IPR056752">
    <property type="entry name" value="EFL1"/>
</dbReference>
<dbReference type="SUPFAM" id="SSF54980">
    <property type="entry name" value="EF-G C-terminal domain-like"/>
    <property type="match status" value="2"/>
</dbReference>
<dbReference type="CDD" id="cd04096">
    <property type="entry name" value="eEF2_snRNP_like_C"/>
    <property type="match status" value="1"/>
</dbReference>
<dbReference type="SMART" id="SM00838">
    <property type="entry name" value="EFG_C"/>
    <property type="match status" value="1"/>
</dbReference>
<dbReference type="Pfam" id="PF00009">
    <property type="entry name" value="GTP_EFTU"/>
    <property type="match status" value="1"/>
</dbReference>
<dbReference type="EMBL" id="KK853510">
    <property type="protein sequence ID" value="KDR07074.1"/>
    <property type="molecule type" value="Genomic_DNA"/>
</dbReference>
<dbReference type="FunFam" id="3.40.50.300:FF:000732">
    <property type="entry name" value="Elongation factor like GTPase 1"/>
    <property type="match status" value="1"/>
</dbReference>
<dbReference type="Gene3D" id="2.40.30.10">
    <property type="entry name" value="Translation factors"/>
    <property type="match status" value="1"/>
</dbReference>
<dbReference type="InterPro" id="IPR009000">
    <property type="entry name" value="Transl_B-barrel_sf"/>
</dbReference>
<dbReference type="GO" id="GO:0003924">
    <property type="term" value="F:GTPase activity"/>
    <property type="evidence" value="ECO:0007669"/>
    <property type="project" value="InterPro"/>
</dbReference>
<keyword evidence="8" id="KW-0251">Elongation factor</keyword>
<dbReference type="PRINTS" id="PR00315">
    <property type="entry name" value="ELONGATNFCT"/>
</dbReference>
<dbReference type="eggNOG" id="KOG0467">
    <property type="taxonomic scope" value="Eukaryota"/>
</dbReference>
<dbReference type="Gene3D" id="3.40.50.300">
    <property type="entry name" value="P-loop containing nucleotide triphosphate hydrolases"/>
    <property type="match status" value="1"/>
</dbReference>
<protein>
    <recommendedName>
        <fullName evidence="5">Elongation factor-like 1</fullName>
    </recommendedName>
</protein>
<keyword evidence="8" id="KW-0648">Protein biosynthesis</keyword>
<dbReference type="Proteomes" id="UP000027135">
    <property type="component" value="Unassembled WGS sequence"/>
</dbReference>
<proteinExistence type="predicted"/>
<name>A0A067QQQ9_ZOONE</name>
<dbReference type="CDD" id="cd01681">
    <property type="entry name" value="aeEF2_snRNP_like_IV"/>
    <property type="match status" value="1"/>
</dbReference>
<dbReference type="CDD" id="cd16261">
    <property type="entry name" value="EF2_snRNP_III"/>
    <property type="match status" value="1"/>
</dbReference>
<evidence type="ECO:0000313" key="8">
    <source>
        <dbReference type="EMBL" id="KDR07074.1"/>
    </source>
</evidence>
<dbReference type="eggNOG" id="KOG0462">
    <property type="taxonomic scope" value="Eukaryota"/>
</dbReference>
<dbReference type="GO" id="GO:0042256">
    <property type="term" value="P:cytosolic ribosome assembly"/>
    <property type="evidence" value="ECO:0007669"/>
    <property type="project" value="TreeGrafter"/>
</dbReference>
<dbReference type="InterPro" id="IPR000640">
    <property type="entry name" value="EFG_V-like"/>
</dbReference>
<evidence type="ECO:0000256" key="4">
    <source>
        <dbReference type="ARBA" id="ARBA00023134"/>
    </source>
</evidence>
<dbReference type="Gene3D" id="3.30.70.240">
    <property type="match status" value="1"/>
</dbReference>
<dbReference type="STRING" id="136037.A0A067QQQ9"/>
<feature type="domain" description="Tr-type G" evidence="7">
    <location>
        <begin position="17"/>
        <end position="259"/>
    </location>
</feature>
<feature type="compositionally biased region" description="Basic and acidic residues" evidence="6">
    <location>
        <begin position="890"/>
        <end position="905"/>
    </location>
</feature>
<dbReference type="Pfam" id="PF14492">
    <property type="entry name" value="EFG_III"/>
    <property type="match status" value="1"/>
</dbReference>
<dbReference type="Gene3D" id="3.30.230.10">
    <property type="match status" value="1"/>
</dbReference>
<dbReference type="InterPro" id="IPR027417">
    <property type="entry name" value="P-loop_NTPase"/>
</dbReference>
<dbReference type="SUPFAM" id="SSF50447">
    <property type="entry name" value="Translation proteins"/>
    <property type="match status" value="1"/>
</dbReference>